<dbReference type="Pfam" id="PF00534">
    <property type="entry name" value="Glycos_transf_1"/>
    <property type="match status" value="1"/>
</dbReference>
<evidence type="ECO:0000313" key="3">
    <source>
        <dbReference type="EMBL" id="PVX82262.1"/>
    </source>
</evidence>
<name>A0ABX5KKI0_9BURK</name>
<proteinExistence type="predicted"/>
<evidence type="ECO:0000259" key="2">
    <source>
        <dbReference type="Pfam" id="PF13439"/>
    </source>
</evidence>
<reference evidence="3 4" key="1">
    <citation type="submission" date="2018-05" db="EMBL/GenBank/DDBJ databases">
        <title>Genomic Encyclopedia of Type Strains, Phase IV (KMG-V): Genome sequencing to study the core and pangenomes of soil and plant-associated prokaryotes.</title>
        <authorList>
            <person name="Whitman W."/>
        </authorList>
    </citation>
    <scope>NUCLEOTIDE SEQUENCE [LARGE SCALE GENOMIC DNA]</scope>
    <source>
        <strain evidence="3 4">SCZa-39</strain>
    </source>
</reference>
<keyword evidence="4" id="KW-1185">Reference proteome</keyword>
<dbReference type="Pfam" id="PF13439">
    <property type="entry name" value="Glyco_transf_4"/>
    <property type="match status" value="1"/>
</dbReference>
<dbReference type="PANTHER" id="PTHR12526:SF636">
    <property type="entry name" value="BLL3647 PROTEIN"/>
    <property type="match status" value="1"/>
</dbReference>
<accession>A0ABX5KKI0</accession>
<protein>
    <submittedName>
        <fullName evidence="3">Glycosyltransferase involved in cell wall biosynthesis</fullName>
    </submittedName>
</protein>
<dbReference type="EMBL" id="QEOB01000009">
    <property type="protein sequence ID" value="PVX82262.1"/>
    <property type="molecule type" value="Genomic_DNA"/>
</dbReference>
<dbReference type="CDD" id="cd03801">
    <property type="entry name" value="GT4_PimA-like"/>
    <property type="match status" value="1"/>
</dbReference>
<dbReference type="Proteomes" id="UP000245712">
    <property type="component" value="Unassembled WGS sequence"/>
</dbReference>
<dbReference type="InterPro" id="IPR001296">
    <property type="entry name" value="Glyco_trans_1"/>
</dbReference>
<gene>
    <name evidence="3" type="ORF">C7402_109115</name>
</gene>
<comment type="caution">
    <text evidence="3">The sequence shown here is derived from an EMBL/GenBank/DDBJ whole genome shotgun (WGS) entry which is preliminary data.</text>
</comment>
<organism evidence="3 4">
    <name type="scientific">Paraburkholderia unamae</name>
    <dbReference type="NCBI Taxonomy" id="219649"/>
    <lineage>
        <taxon>Bacteria</taxon>
        <taxon>Pseudomonadati</taxon>
        <taxon>Pseudomonadota</taxon>
        <taxon>Betaproteobacteria</taxon>
        <taxon>Burkholderiales</taxon>
        <taxon>Burkholderiaceae</taxon>
        <taxon>Paraburkholderia</taxon>
    </lineage>
</organism>
<dbReference type="SUPFAM" id="SSF53756">
    <property type="entry name" value="UDP-Glycosyltransferase/glycogen phosphorylase"/>
    <property type="match status" value="1"/>
</dbReference>
<dbReference type="PANTHER" id="PTHR12526">
    <property type="entry name" value="GLYCOSYLTRANSFERASE"/>
    <property type="match status" value="1"/>
</dbReference>
<feature type="domain" description="Glycosyltransferase subfamily 4-like N-terminal" evidence="2">
    <location>
        <begin position="20"/>
        <end position="190"/>
    </location>
</feature>
<evidence type="ECO:0000313" key="4">
    <source>
        <dbReference type="Proteomes" id="UP000245712"/>
    </source>
</evidence>
<evidence type="ECO:0000259" key="1">
    <source>
        <dbReference type="Pfam" id="PF00534"/>
    </source>
</evidence>
<dbReference type="Gene3D" id="3.40.50.2000">
    <property type="entry name" value="Glycogen Phosphorylase B"/>
    <property type="match status" value="2"/>
</dbReference>
<dbReference type="InterPro" id="IPR028098">
    <property type="entry name" value="Glyco_trans_4-like_N"/>
</dbReference>
<sequence length="398" mass="44377">MSAERRLRVLVVTHVVRENDGQGRVNYEIARALLAAGHQVTLLASMVAPELLAHPALRHVEIPVSRVPSRLLQYQLFALRTGAWIRAHREEYDVVHVNGFISWARADVNAVHFVHDGWYRCGFYPYRFFDGWYGAYQVIYTRVNAWCERWAFRRSRVIVPVSHKVGEEVRALGLDASALRVIHNGVDTDQFAPGPSERERFGLPRDVFMLLFAGDLRLSRKNLDAVLRALALTPPHVHVAVAGGLRNSTYPALARELGVADRVHFLDFVTDMPALMRSTDAFVFPSRYEAMSLVLLEALSVGLPVITVATAGGSEVIDSRCGVVLDSPEDTPGLARAIERVAGNAQYAREMGQAARELARTLTWPTMAERYLSLYEELARGNDAVRLELAGEVLPGRS</sequence>
<feature type="domain" description="Glycosyl transferase family 1" evidence="1">
    <location>
        <begin position="197"/>
        <end position="357"/>
    </location>
</feature>